<evidence type="ECO:0000256" key="1">
    <source>
        <dbReference type="ARBA" id="ARBA00000086"/>
    </source>
</evidence>
<comment type="caution">
    <text evidence="15">The sequence shown here is derived from an EMBL/GenBank/DDBJ whole genome shotgun (WGS) entry which is preliminary data.</text>
</comment>
<dbReference type="GO" id="GO:0032993">
    <property type="term" value="C:protein-DNA complex"/>
    <property type="evidence" value="ECO:0007669"/>
    <property type="project" value="TreeGrafter"/>
</dbReference>
<dbReference type="SMART" id="SM00342">
    <property type="entry name" value="HTH_ARAC"/>
    <property type="match status" value="1"/>
</dbReference>
<dbReference type="InterPro" id="IPR004026">
    <property type="entry name" value="Ada_DNA_repair_Zn-bd"/>
</dbReference>
<dbReference type="GO" id="GO:0003700">
    <property type="term" value="F:DNA-binding transcription factor activity"/>
    <property type="evidence" value="ECO:0007669"/>
    <property type="project" value="InterPro"/>
</dbReference>
<comment type="catalytic activity">
    <reaction evidence="1">
        <text>Hydrolysis of alkylated DNA, releasing 3-methyladenine, 3-methylguanine, 7-methylguanine and 7-methyladenine.</text>
        <dbReference type="EC" id="3.2.2.21"/>
    </reaction>
</comment>
<dbReference type="Pfam" id="PF02805">
    <property type="entry name" value="Ada_Zn_binding"/>
    <property type="match status" value="1"/>
</dbReference>
<evidence type="ECO:0000256" key="5">
    <source>
        <dbReference type="ARBA" id="ARBA00022679"/>
    </source>
</evidence>
<evidence type="ECO:0000256" key="3">
    <source>
        <dbReference type="ARBA" id="ARBA00012000"/>
    </source>
</evidence>
<dbReference type="GO" id="GO:0006307">
    <property type="term" value="P:DNA alkylation repair"/>
    <property type="evidence" value="ECO:0007669"/>
    <property type="project" value="TreeGrafter"/>
</dbReference>
<evidence type="ECO:0000256" key="12">
    <source>
        <dbReference type="ARBA" id="ARBA00023163"/>
    </source>
</evidence>
<evidence type="ECO:0000256" key="8">
    <source>
        <dbReference type="ARBA" id="ARBA00022833"/>
    </source>
</evidence>
<dbReference type="InterPro" id="IPR018062">
    <property type="entry name" value="HTH_AraC-typ_CS"/>
</dbReference>
<keyword evidence="11" id="KW-0010">Activator</keyword>
<dbReference type="GO" id="GO:0006285">
    <property type="term" value="P:base-excision repair, AP site formation"/>
    <property type="evidence" value="ECO:0007669"/>
    <property type="project" value="TreeGrafter"/>
</dbReference>
<evidence type="ECO:0000313" key="15">
    <source>
        <dbReference type="EMBL" id="MBB4137387.1"/>
    </source>
</evidence>
<keyword evidence="10" id="KW-0238">DNA-binding</keyword>
<dbReference type="GO" id="GO:0043916">
    <property type="term" value="F:DNA-7-methylguanine glycosylase activity"/>
    <property type="evidence" value="ECO:0007669"/>
    <property type="project" value="TreeGrafter"/>
</dbReference>
<dbReference type="PANTHER" id="PTHR43003:SF13">
    <property type="entry name" value="DNA-3-METHYLADENINE GLYCOSYLASE 2"/>
    <property type="match status" value="1"/>
</dbReference>
<dbReference type="EC" id="3.2.2.21" evidence="3"/>
<evidence type="ECO:0000256" key="7">
    <source>
        <dbReference type="ARBA" id="ARBA00022763"/>
    </source>
</evidence>
<evidence type="ECO:0000256" key="9">
    <source>
        <dbReference type="ARBA" id="ARBA00023015"/>
    </source>
</evidence>
<evidence type="ECO:0000313" key="16">
    <source>
        <dbReference type="Proteomes" id="UP000551501"/>
    </source>
</evidence>
<dbReference type="Pfam" id="PF06029">
    <property type="entry name" value="AlkA_N"/>
    <property type="match status" value="1"/>
</dbReference>
<evidence type="ECO:0000256" key="6">
    <source>
        <dbReference type="ARBA" id="ARBA00022723"/>
    </source>
</evidence>
<dbReference type="InterPro" id="IPR035451">
    <property type="entry name" value="Ada-like_dom_sf"/>
</dbReference>
<dbReference type="InterPro" id="IPR009057">
    <property type="entry name" value="Homeodomain-like_sf"/>
</dbReference>
<keyword evidence="4" id="KW-0489">Methyltransferase</keyword>
<dbReference type="GO" id="GO:0043565">
    <property type="term" value="F:sequence-specific DNA binding"/>
    <property type="evidence" value="ECO:0007669"/>
    <property type="project" value="InterPro"/>
</dbReference>
<keyword evidence="9" id="KW-0805">Transcription regulation</keyword>
<keyword evidence="15" id="KW-0326">Glycosidase</keyword>
<evidence type="ECO:0000256" key="11">
    <source>
        <dbReference type="ARBA" id="ARBA00023159"/>
    </source>
</evidence>
<dbReference type="RefSeq" id="WP_343067531.1">
    <property type="nucleotide sequence ID" value="NZ_BAABHL010000126.1"/>
</dbReference>
<dbReference type="Pfam" id="PF12833">
    <property type="entry name" value="HTH_18"/>
    <property type="match status" value="1"/>
</dbReference>
<dbReference type="Gene3D" id="1.10.340.30">
    <property type="entry name" value="Hypothetical protein, domain 2"/>
    <property type="match status" value="1"/>
</dbReference>
<comment type="cofactor">
    <cofactor evidence="2">
        <name>Zn(2+)</name>
        <dbReference type="ChEBI" id="CHEBI:29105"/>
    </cofactor>
</comment>
<dbReference type="GO" id="GO:0005737">
    <property type="term" value="C:cytoplasm"/>
    <property type="evidence" value="ECO:0007669"/>
    <property type="project" value="TreeGrafter"/>
</dbReference>
<dbReference type="Proteomes" id="UP000551501">
    <property type="component" value="Unassembled WGS sequence"/>
</dbReference>
<dbReference type="Gene3D" id="1.10.10.60">
    <property type="entry name" value="Homeodomain-like"/>
    <property type="match status" value="1"/>
</dbReference>
<dbReference type="InterPro" id="IPR003265">
    <property type="entry name" value="HhH-GPD_domain"/>
</dbReference>
<dbReference type="GO" id="GO:0032131">
    <property type="term" value="F:alkylated DNA binding"/>
    <property type="evidence" value="ECO:0007669"/>
    <property type="project" value="TreeGrafter"/>
</dbReference>
<keyword evidence="8" id="KW-0862">Zinc</keyword>
<dbReference type="SUPFAM" id="SSF57884">
    <property type="entry name" value="Ada DNA repair protein, N-terminal domain (N-Ada 10)"/>
    <property type="match status" value="1"/>
</dbReference>
<dbReference type="SUPFAM" id="SSF48150">
    <property type="entry name" value="DNA-glycosylase"/>
    <property type="match status" value="1"/>
</dbReference>
<organism evidence="15 16">
    <name type="scientific">Gordonia humi</name>
    <dbReference type="NCBI Taxonomy" id="686429"/>
    <lineage>
        <taxon>Bacteria</taxon>
        <taxon>Bacillati</taxon>
        <taxon>Actinomycetota</taxon>
        <taxon>Actinomycetes</taxon>
        <taxon>Mycobacteriales</taxon>
        <taxon>Gordoniaceae</taxon>
        <taxon>Gordonia</taxon>
    </lineage>
</organism>
<dbReference type="InterPro" id="IPR018060">
    <property type="entry name" value="HTH_AraC"/>
</dbReference>
<dbReference type="AlphaFoldDB" id="A0A840FD27"/>
<feature type="domain" description="HTH araC/xylS-type" evidence="14">
    <location>
        <begin position="95"/>
        <end position="193"/>
    </location>
</feature>
<dbReference type="SMART" id="SM00478">
    <property type="entry name" value="ENDO3c"/>
    <property type="match status" value="1"/>
</dbReference>
<sequence length="502" mass="54314">MTSTATPSPALDFDRCYRALSGRDPRFDGQFVATVLTTGIYCRPSCPARTPKPENVRFELTTAAATARGFRACRRCLPDATPGSPLWNTRADLVARAMRLIADGLVDRDGVGGLAAALGYTERHLSRVLTAELGAGTAALARAHRASSARLLLTRTDMPIGDVAFASGFSSIRQFNDTVRDFYDATPSALRAAGSSRGDISTSDRITVRLPFRPPYDAAWTLYGLAAHAVTGLERWDGSTFERTLRLPHRPASVRLAVRTDHVSASFEHLDMRDLSAAVNRVRRLLDLDADPIVIDDTLRGDRLLGGLVARNPGIRIPGSVDGVETLIRIMMGQQISLNAARTRIARLVAALGEPVPWETDENSPDRLFPTADAIAAHGPEVLTGPTRSVRSITDAAACGIHMELHAGVDASNLRADLLRLSGVGDWTADQVVMRVTGDPDVLTRADLVIDRAIAALGVTAVDTASWSPWRSYATMHLWRHQLAHRVDETVAREPNTEGNTP</sequence>
<dbReference type="SUPFAM" id="SSF55945">
    <property type="entry name" value="TATA-box binding protein-like"/>
    <property type="match status" value="1"/>
</dbReference>
<dbReference type="Gene3D" id="1.10.1670.10">
    <property type="entry name" value="Helix-hairpin-Helix base-excision DNA repair enzymes (C-terminal)"/>
    <property type="match status" value="1"/>
</dbReference>
<dbReference type="InterPro" id="IPR037046">
    <property type="entry name" value="AlkA_N_sf"/>
</dbReference>
<keyword evidence="7" id="KW-0227">DNA damage</keyword>
<dbReference type="InterPro" id="IPR051912">
    <property type="entry name" value="Alkylbase_DNA_Glycosylase/TA"/>
</dbReference>
<dbReference type="PANTHER" id="PTHR43003">
    <property type="entry name" value="DNA-3-METHYLADENINE GLYCOSYLASE"/>
    <property type="match status" value="1"/>
</dbReference>
<accession>A0A840FD27</accession>
<dbReference type="CDD" id="cd00056">
    <property type="entry name" value="ENDO3c"/>
    <property type="match status" value="1"/>
</dbReference>
<evidence type="ECO:0000256" key="4">
    <source>
        <dbReference type="ARBA" id="ARBA00022603"/>
    </source>
</evidence>
<keyword evidence="13" id="KW-0234">DNA repair</keyword>
<keyword evidence="16" id="KW-1185">Reference proteome</keyword>
<evidence type="ECO:0000256" key="2">
    <source>
        <dbReference type="ARBA" id="ARBA00001947"/>
    </source>
</evidence>
<protein>
    <recommendedName>
        <fullName evidence="3">DNA-3-methyladenine glycosylase II</fullName>
        <ecNumber evidence="3">3.2.2.21</ecNumber>
    </recommendedName>
</protein>
<dbReference type="InterPro" id="IPR011257">
    <property type="entry name" value="DNA_glycosylase"/>
</dbReference>
<proteinExistence type="predicted"/>
<dbReference type="Gene3D" id="3.30.310.20">
    <property type="entry name" value="DNA-3-methyladenine glycosylase AlkA, N-terminal domain"/>
    <property type="match status" value="1"/>
</dbReference>
<keyword evidence="12" id="KW-0804">Transcription</keyword>
<dbReference type="SUPFAM" id="SSF46689">
    <property type="entry name" value="Homeodomain-like"/>
    <property type="match status" value="1"/>
</dbReference>
<evidence type="ECO:0000256" key="10">
    <source>
        <dbReference type="ARBA" id="ARBA00023125"/>
    </source>
</evidence>
<evidence type="ECO:0000259" key="14">
    <source>
        <dbReference type="PROSITE" id="PS01124"/>
    </source>
</evidence>
<keyword evidence="6" id="KW-0479">Metal-binding</keyword>
<dbReference type="PROSITE" id="PS01124">
    <property type="entry name" value="HTH_ARAC_FAMILY_2"/>
    <property type="match status" value="1"/>
</dbReference>
<dbReference type="PROSITE" id="PS00041">
    <property type="entry name" value="HTH_ARAC_FAMILY_1"/>
    <property type="match status" value="1"/>
</dbReference>
<reference evidence="15 16" key="1">
    <citation type="submission" date="2020-08" db="EMBL/GenBank/DDBJ databases">
        <title>Sequencing the genomes of 1000 actinobacteria strains.</title>
        <authorList>
            <person name="Klenk H.-P."/>
        </authorList>
    </citation>
    <scope>NUCLEOTIDE SEQUENCE [LARGE SCALE GENOMIC DNA]</scope>
    <source>
        <strain evidence="15 16">DSM 45298</strain>
    </source>
</reference>
<dbReference type="GO" id="GO:0032259">
    <property type="term" value="P:methylation"/>
    <property type="evidence" value="ECO:0007669"/>
    <property type="project" value="UniProtKB-KW"/>
</dbReference>
<dbReference type="SMART" id="SM01009">
    <property type="entry name" value="AlkA_N"/>
    <property type="match status" value="1"/>
</dbReference>
<dbReference type="GO" id="GO:0008168">
    <property type="term" value="F:methyltransferase activity"/>
    <property type="evidence" value="ECO:0007669"/>
    <property type="project" value="UniProtKB-KW"/>
</dbReference>
<dbReference type="InterPro" id="IPR010316">
    <property type="entry name" value="AlkA_N"/>
</dbReference>
<keyword evidence="5" id="KW-0808">Transferase</keyword>
<dbReference type="GO" id="GO:0008725">
    <property type="term" value="F:DNA-3-methyladenine glycosylase activity"/>
    <property type="evidence" value="ECO:0007669"/>
    <property type="project" value="TreeGrafter"/>
</dbReference>
<gene>
    <name evidence="15" type="ORF">BKA16_003939</name>
</gene>
<name>A0A840FD27_9ACTN</name>
<evidence type="ECO:0000256" key="13">
    <source>
        <dbReference type="ARBA" id="ARBA00023204"/>
    </source>
</evidence>
<dbReference type="Gene3D" id="3.40.10.10">
    <property type="entry name" value="DNA Methylphosphotriester Repair Domain"/>
    <property type="match status" value="1"/>
</dbReference>
<keyword evidence="15" id="KW-0378">Hydrolase</keyword>
<dbReference type="InterPro" id="IPR023170">
    <property type="entry name" value="HhH_base_excis_C"/>
</dbReference>
<dbReference type="GO" id="GO:0008270">
    <property type="term" value="F:zinc ion binding"/>
    <property type="evidence" value="ECO:0007669"/>
    <property type="project" value="InterPro"/>
</dbReference>
<dbReference type="EMBL" id="JACIFP010000001">
    <property type="protein sequence ID" value="MBB4137387.1"/>
    <property type="molecule type" value="Genomic_DNA"/>
</dbReference>